<organism evidence="2 4">
    <name type="scientific">Pseudoalteromonas maricaloris</name>
    <dbReference type="NCBI Taxonomy" id="184924"/>
    <lineage>
        <taxon>Bacteria</taxon>
        <taxon>Pseudomonadati</taxon>
        <taxon>Pseudomonadota</taxon>
        <taxon>Gammaproteobacteria</taxon>
        <taxon>Alteromonadales</taxon>
        <taxon>Pseudoalteromonadaceae</taxon>
        <taxon>Pseudoalteromonas</taxon>
    </lineage>
</organism>
<sequence>MKAHHKEVSPTHNRSWKKVVALLALGLQKIISKVMETEVEPKASQEIKEHKEDNLPPIDFGRPVEETPILPLADSVPRRKKVKGGFERVPAQLNSRFLLSQNNLMASSKDIKLMSVDLDRIDKLSNAAFAYMAILVVAICYWSYFHNPDPRFLWLGGTLSVLATLIFIRTFHIKRTSAEVLRVDFFRHSGLVTFPIGNNVSTFSLALDEVDLYIGKVSAGRGVLFNMAYLVPKRYPKHLRHQPMYPVDWEPRDLEDSMELWSEIHRFMDNTQPIPASFYKGWQEVIESSDFTEQDKIIILGEDLVKLAPFYDLENDRPLDKVIW</sequence>
<keyword evidence="1" id="KW-0472">Membrane</keyword>
<dbReference type="EMBL" id="CP137579">
    <property type="protein sequence ID" value="WOX30879.1"/>
    <property type="molecule type" value="Genomic_DNA"/>
</dbReference>
<protein>
    <submittedName>
        <fullName evidence="2">Uncharacterized protein</fullName>
    </submittedName>
</protein>
<keyword evidence="5" id="KW-1185">Reference proteome</keyword>
<evidence type="ECO:0000256" key="1">
    <source>
        <dbReference type="SAM" id="Phobius"/>
    </source>
</evidence>
<dbReference type="Proteomes" id="UP001304419">
    <property type="component" value="Chromosome 2"/>
</dbReference>
<accession>A0A8I2H2Z0</accession>
<gene>
    <name evidence="2" type="ORF">F9Y85_06020</name>
    <name evidence="3" type="ORF">R5H13_23665</name>
</gene>
<reference evidence="3 5" key="2">
    <citation type="submission" date="2023-10" db="EMBL/GenBank/DDBJ databases">
        <title>To unveil natural product biosynthetic capacity in Pseudoalteromonas.</title>
        <authorList>
            <person name="Wang J."/>
        </authorList>
    </citation>
    <scope>NUCLEOTIDE SEQUENCE [LARGE SCALE GENOMIC DNA]</scope>
    <source>
        <strain evidence="3 5">DSM 15914</strain>
    </source>
</reference>
<reference evidence="2" key="1">
    <citation type="submission" date="2019-10" db="EMBL/GenBank/DDBJ databases">
        <authorList>
            <person name="Paulsen S."/>
        </authorList>
    </citation>
    <scope>NUCLEOTIDE SEQUENCE</scope>
    <source>
        <strain evidence="2">LMG 19692</strain>
    </source>
</reference>
<evidence type="ECO:0000313" key="5">
    <source>
        <dbReference type="Proteomes" id="UP001304419"/>
    </source>
</evidence>
<dbReference type="AlphaFoldDB" id="A0A8I2H2Z0"/>
<dbReference type="Proteomes" id="UP000646877">
    <property type="component" value="Unassembled WGS sequence"/>
</dbReference>
<name>A0A8I2H2Z0_9GAMM</name>
<evidence type="ECO:0000313" key="3">
    <source>
        <dbReference type="EMBL" id="WOX30879.1"/>
    </source>
</evidence>
<feature type="transmembrane region" description="Helical" evidence="1">
    <location>
        <begin position="124"/>
        <end position="145"/>
    </location>
</feature>
<evidence type="ECO:0000313" key="4">
    <source>
        <dbReference type="Proteomes" id="UP000646877"/>
    </source>
</evidence>
<keyword evidence="1" id="KW-1133">Transmembrane helix</keyword>
<dbReference type="RefSeq" id="WP_193521644.1">
    <property type="nucleotide sequence ID" value="NZ_CBCSDF010000004.1"/>
</dbReference>
<dbReference type="EMBL" id="WEIA01000003">
    <property type="protein sequence ID" value="NLR20882.1"/>
    <property type="molecule type" value="Genomic_DNA"/>
</dbReference>
<feature type="transmembrane region" description="Helical" evidence="1">
    <location>
        <begin position="151"/>
        <end position="168"/>
    </location>
</feature>
<keyword evidence="1" id="KW-0812">Transmembrane</keyword>
<evidence type="ECO:0000313" key="2">
    <source>
        <dbReference type="EMBL" id="NLR20882.1"/>
    </source>
</evidence>
<proteinExistence type="predicted"/>